<dbReference type="eggNOG" id="COG4953">
    <property type="taxonomic scope" value="Bacteria"/>
</dbReference>
<dbReference type="GO" id="GO:0004180">
    <property type="term" value="F:carboxypeptidase activity"/>
    <property type="evidence" value="ECO:0007669"/>
    <property type="project" value="UniProtKB-KW"/>
</dbReference>
<reference evidence="17 18" key="1">
    <citation type="submission" date="2012-04" db="EMBL/GenBank/DDBJ databases">
        <title>The Genome Sequence of Afipia broomeae ATCC 49717.</title>
        <authorList>
            <consortium name="The Broad Institute Genome Sequencing Platform"/>
            <person name="Earl A."/>
            <person name="Ward D."/>
            <person name="Feldgarden M."/>
            <person name="Gevers D."/>
            <person name="Huys G."/>
            <person name="Walker B."/>
            <person name="Young S.K."/>
            <person name="Zeng Q."/>
            <person name="Gargeya S."/>
            <person name="Fitzgerald M."/>
            <person name="Haas B."/>
            <person name="Abouelleil A."/>
            <person name="Alvarado L."/>
            <person name="Arachchi H.M."/>
            <person name="Berlin A."/>
            <person name="Chapman S.B."/>
            <person name="Goldberg J."/>
            <person name="Griggs A."/>
            <person name="Gujja S."/>
            <person name="Hansen M."/>
            <person name="Howarth C."/>
            <person name="Imamovic A."/>
            <person name="Larimer J."/>
            <person name="McCowen C."/>
            <person name="Montmayeur A."/>
            <person name="Murphy C."/>
            <person name="Neiman D."/>
            <person name="Pearson M."/>
            <person name="Priest M."/>
            <person name="Roberts A."/>
            <person name="Saif S."/>
            <person name="Shea T."/>
            <person name="Sisk P."/>
            <person name="Sykes S."/>
            <person name="Wortman J."/>
            <person name="Nusbaum C."/>
            <person name="Birren B."/>
        </authorList>
    </citation>
    <scope>NUCLEOTIDE SEQUENCE [LARGE SCALE GENOMIC DNA]</scope>
    <source>
        <strain evidence="17 18">ATCC 49717</strain>
    </source>
</reference>
<dbReference type="InterPro" id="IPR023346">
    <property type="entry name" value="Lysozyme-like_dom_sf"/>
</dbReference>
<accession>K8PGE5</accession>
<dbReference type="SUPFAM" id="SSF53955">
    <property type="entry name" value="Lysozyme-like"/>
    <property type="match status" value="1"/>
</dbReference>
<dbReference type="InterPro" id="IPR011815">
    <property type="entry name" value="PBP_1c"/>
</dbReference>
<feature type="transmembrane region" description="Helical" evidence="13">
    <location>
        <begin position="83"/>
        <end position="104"/>
    </location>
</feature>
<evidence type="ECO:0000313" key="17">
    <source>
        <dbReference type="EMBL" id="EKS39819.1"/>
    </source>
</evidence>
<dbReference type="InterPro" id="IPR001264">
    <property type="entry name" value="Glyco_trans_51"/>
</dbReference>
<dbReference type="Pfam" id="PF06832">
    <property type="entry name" value="BiPBP_C"/>
    <property type="match status" value="1"/>
</dbReference>
<dbReference type="HOGENOM" id="CLU_006354_7_3_5"/>
<sequence length="768" mass="82596">MSEKADHNSQVTGETSPVVPAQRMHALASPLPWGEVGSRSDPGEGVESIDGSRAPHPNPLPTGERGPISLAARSAPPRDILRSFALSTMAVFAFLVIAAAIWIASLPPLPFTDAKKVSTTILDRNGKLLRAFAMADGRWRLPAHAKDVDPGYLNLLLSYEDKRFRSHIGVDPLAMGRAAAQLVTRGHIVSGGSTITMQVARLMEPRQERSVTAKLRQMVRAIQLERTLSKDEILDLYLTLAPFGGNLEGVRAASFAYFGKEPKRLSLAESALLVALPQSPETRRLDRHPEVAQAARDRVLARMVEDGRVSADDAAHAKREIVPRLRKPMPLLAPHATDQSLAIMKDTPVIQLTLDSTIQKALESLARDRAIALGPDVSVGILAVDNESGDVLAHVGSSDYFDTRRAGQVDMTRAVRSPGSTLKPFIYGLAFEDGFVHPESLIEDRPIRYGSYAPENFDMTFQGTVTVRKALQMSLNVPAIALLDRIGSNRLTARIKQAGANLILPKDETPGLAMGLGGVGVTLNDLVRLYSGFPQLGETTALREIVRPDDAAEPETRRLLDPSAAWLVGNVLMGTPPPDNAPHNRLAFKTGTSYGYRDAWSVGFDGRMTIGVWVGRPDGAPVPGLTGRTAAAPILFDAFARTGKLPMALPKAPKGTLMASNARLPLPLRRFRPSGDFVRTGSEQALRIQFPLNGSRIDAYGGGETGQSAMPVKVAGGVLPMTMMVNGVAVGNIDSRRQKLVDPPGPGFVRLTVMDATGAADTVVVRIQ</sequence>
<dbReference type="EMBL" id="AGWX01000002">
    <property type="protein sequence ID" value="EKS39819.1"/>
    <property type="molecule type" value="Genomic_DNA"/>
</dbReference>
<evidence type="ECO:0000256" key="6">
    <source>
        <dbReference type="ARBA" id="ARBA00022676"/>
    </source>
</evidence>
<keyword evidence="13" id="KW-0812">Transmembrane</keyword>
<comment type="caution">
    <text evidence="17">The sequence shown here is derived from an EMBL/GenBank/DDBJ whole genome shotgun (WGS) entry which is preliminary data.</text>
</comment>
<evidence type="ECO:0000256" key="1">
    <source>
        <dbReference type="ARBA" id="ARBA00004752"/>
    </source>
</evidence>
<protein>
    <recommendedName>
        <fullName evidence="10">peptidoglycan glycosyltransferase</fullName>
        <ecNumber evidence="10">2.4.99.28</ecNumber>
    </recommendedName>
</protein>
<evidence type="ECO:0000259" key="14">
    <source>
        <dbReference type="Pfam" id="PF00905"/>
    </source>
</evidence>
<dbReference type="PANTHER" id="PTHR32282:SF15">
    <property type="entry name" value="PENICILLIN-BINDING PROTEIN 1C"/>
    <property type="match status" value="1"/>
</dbReference>
<dbReference type="Proteomes" id="UP000001096">
    <property type="component" value="Unassembled WGS sequence"/>
</dbReference>
<evidence type="ECO:0000256" key="13">
    <source>
        <dbReference type="SAM" id="Phobius"/>
    </source>
</evidence>
<dbReference type="Pfam" id="PF00912">
    <property type="entry name" value="Transgly"/>
    <property type="match status" value="1"/>
</dbReference>
<comment type="similarity">
    <text evidence="2">In the C-terminal section; belongs to the transpeptidase family.</text>
</comment>
<keyword evidence="8" id="KW-0378">Hydrolase</keyword>
<feature type="region of interest" description="Disordered" evidence="12">
    <location>
        <begin position="1"/>
        <end position="69"/>
    </location>
</feature>
<dbReference type="GO" id="GO:0008658">
    <property type="term" value="F:penicillin binding"/>
    <property type="evidence" value="ECO:0007669"/>
    <property type="project" value="InterPro"/>
</dbReference>
<evidence type="ECO:0000256" key="11">
    <source>
        <dbReference type="ARBA" id="ARBA00049902"/>
    </source>
</evidence>
<dbReference type="InterPro" id="IPR001460">
    <property type="entry name" value="PCN-bd_Tpept"/>
</dbReference>
<dbReference type="InterPro" id="IPR012338">
    <property type="entry name" value="Beta-lactam/transpept-like"/>
</dbReference>
<dbReference type="GO" id="GO:0009252">
    <property type="term" value="P:peptidoglycan biosynthetic process"/>
    <property type="evidence" value="ECO:0007669"/>
    <property type="project" value="UniProtKB-UniPathway"/>
</dbReference>
<evidence type="ECO:0000313" key="18">
    <source>
        <dbReference type="Proteomes" id="UP000001096"/>
    </source>
</evidence>
<dbReference type="InterPro" id="IPR036950">
    <property type="entry name" value="PBP_transglycosylase"/>
</dbReference>
<dbReference type="InterPro" id="IPR050396">
    <property type="entry name" value="Glycosyltr_51/Transpeptidase"/>
</dbReference>
<dbReference type="UniPathway" id="UPA00219"/>
<evidence type="ECO:0000256" key="2">
    <source>
        <dbReference type="ARBA" id="ARBA00007090"/>
    </source>
</evidence>
<dbReference type="AlphaFoldDB" id="K8PGE5"/>
<proteinExistence type="inferred from homology"/>
<evidence type="ECO:0000256" key="5">
    <source>
        <dbReference type="ARBA" id="ARBA00022670"/>
    </source>
</evidence>
<evidence type="ECO:0000256" key="3">
    <source>
        <dbReference type="ARBA" id="ARBA00007739"/>
    </source>
</evidence>
<evidence type="ECO:0000256" key="8">
    <source>
        <dbReference type="ARBA" id="ARBA00022801"/>
    </source>
</evidence>
<dbReference type="Gene3D" id="1.10.3810.10">
    <property type="entry name" value="Biosynthetic peptidoglycan transglycosylase-like"/>
    <property type="match status" value="1"/>
</dbReference>
<evidence type="ECO:0000256" key="10">
    <source>
        <dbReference type="ARBA" id="ARBA00044770"/>
    </source>
</evidence>
<dbReference type="GO" id="GO:0008955">
    <property type="term" value="F:peptidoglycan glycosyltransferase activity"/>
    <property type="evidence" value="ECO:0007669"/>
    <property type="project" value="UniProtKB-EC"/>
</dbReference>
<dbReference type="SUPFAM" id="SSF56601">
    <property type="entry name" value="beta-lactamase/transpeptidase-like"/>
    <property type="match status" value="1"/>
</dbReference>
<keyword evidence="18" id="KW-1185">Reference proteome</keyword>
<keyword evidence="7" id="KW-0808">Transferase</keyword>
<keyword evidence="5" id="KW-0645">Protease</keyword>
<feature type="domain" description="Glycosyl transferase family 51" evidence="15">
    <location>
        <begin position="128"/>
        <end position="303"/>
    </location>
</feature>
<dbReference type="Pfam" id="PF00905">
    <property type="entry name" value="Transpeptidase"/>
    <property type="match status" value="1"/>
</dbReference>
<dbReference type="PANTHER" id="PTHR32282">
    <property type="entry name" value="BINDING PROTEIN TRANSPEPTIDASE, PUTATIVE-RELATED"/>
    <property type="match status" value="1"/>
</dbReference>
<evidence type="ECO:0000256" key="9">
    <source>
        <dbReference type="ARBA" id="ARBA00023268"/>
    </source>
</evidence>
<comment type="catalytic activity">
    <reaction evidence="11">
        <text>[GlcNAc-(1-&gt;4)-Mur2Ac(oyl-L-Ala-gamma-D-Glu-L-Lys-D-Ala-D-Ala)](n)-di-trans,octa-cis-undecaprenyl diphosphate + beta-D-GlcNAc-(1-&gt;4)-Mur2Ac(oyl-L-Ala-gamma-D-Glu-L-Lys-D-Ala-D-Ala)-di-trans,octa-cis-undecaprenyl diphosphate = [GlcNAc-(1-&gt;4)-Mur2Ac(oyl-L-Ala-gamma-D-Glu-L-Lys-D-Ala-D-Ala)](n+1)-di-trans,octa-cis-undecaprenyl diphosphate + di-trans,octa-cis-undecaprenyl diphosphate + H(+)</text>
        <dbReference type="Rhea" id="RHEA:23708"/>
        <dbReference type="Rhea" id="RHEA-COMP:9602"/>
        <dbReference type="Rhea" id="RHEA-COMP:9603"/>
        <dbReference type="ChEBI" id="CHEBI:15378"/>
        <dbReference type="ChEBI" id="CHEBI:58405"/>
        <dbReference type="ChEBI" id="CHEBI:60033"/>
        <dbReference type="ChEBI" id="CHEBI:78435"/>
        <dbReference type="EC" id="2.4.99.28"/>
    </reaction>
</comment>
<keyword evidence="4" id="KW-0121">Carboxypeptidase</keyword>
<evidence type="ECO:0000256" key="12">
    <source>
        <dbReference type="SAM" id="MobiDB-lite"/>
    </source>
</evidence>
<keyword evidence="6" id="KW-0328">Glycosyltransferase</keyword>
<comment type="pathway">
    <text evidence="1">Cell wall biogenesis; peptidoglycan biosynthesis.</text>
</comment>
<dbReference type="NCBIfam" id="TIGR02073">
    <property type="entry name" value="PBP_1c"/>
    <property type="match status" value="1"/>
</dbReference>
<organism evidence="17 18">
    <name type="scientific">Afipia broomeae ATCC 49717</name>
    <dbReference type="NCBI Taxonomy" id="883078"/>
    <lineage>
        <taxon>Bacteria</taxon>
        <taxon>Pseudomonadati</taxon>
        <taxon>Pseudomonadota</taxon>
        <taxon>Alphaproteobacteria</taxon>
        <taxon>Hyphomicrobiales</taxon>
        <taxon>Nitrobacteraceae</taxon>
        <taxon>Afipia</taxon>
    </lineage>
</organism>
<evidence type="ECO:0000256" key="7">
    <source>
        <dbReference type="ARBA" id="ARBA00022679"/>
    </source>
</evidence>
<dbReference type="GO" id="GO:0030288">
    <property type="term" value="C:outer membrane-bounded periplasmic space"/>
    <property type="evidence" value="ECO:0007669"/>
    <property type="project" value="TreeGrafter"/>
</dbReference>
<keyword evidence="13" id="KW-1133">Transmembrane helix</keyword>
<gene>
    <name evidence="17" type="ORF">HMPREF9695_01780</name>
</gene>
<comment type="similarity">
    <text evidence="3">In the N-terminal section; belongs to the glycosyltransferase 51 family.</text>
</comment>
<dbReference type="EC" id="2.4.99.28" evidence="10"/>
<keyword evidence="13" id="KW-0472">Membrane</keyword>
<evidence type="ECO:0000256" key="4">
    <source>
        <dbReference type="ARBA" id="ARBA00022645"/>
    </source>
</evidence>
<dbReference type="InterPro" id="IPR009647">
    <property type="entry name" value="PBP_C"/>
</dbReference>
<dbReference type="Gene3D" id="3.40.710.10">
    <property type="entry name" value="DD-peptidase/beta-lactamase superfamily"/>
    <property type="match status" value="1"/>
</dbReference>
<evidence type="ECO:0000259" key="15">
    <source>
        <dbReference type="Pfam" id="PF00912"/>
    </source>
</evidence>
<keyword evidence="9" id="KW-0511">Multifunctional enzyme</keyword>
<dbReference type="PATRIC" id="fig|883078.3.peg.1825"/>
<evidence type="ECO:0000259" key="16">
    <source>
        <dbReference type="Pfam" id="PF06832"/>
    </source>
</evidence>
<dbReference type="GO" id="GO:0006508">
    <property type="term" value="P:proteolysis"/>
    <property type="evidence" value="ECO:0007669"/>
    <property type="project" value="UniProtKB-KW"/>
</dbReference>
<feature type="domain" description="Penicillin-binding protein transpeptidase" evidence="14">
    <location>
        <begin position="380"/>
        <end position="597"/>
    </location>
</feature>
<feature type="domain" description="Penicillin-binding C-terminal" evidence="16">
    <location>
        <begin position="680"/>
        <end position="765"/>
    </location>
</feature>
<name>K8PGE5_9BRAD</name>